<keyword evidence="2" id="KW-1185">Reference proteome</keyword>
<dbReference type="InterPro" id="IPR010022">
    <property type="entry name" value="XkdX"/>
</dbReference>
<accession>G2JCD2</accession>
<proteinExistence type="predicted"/>
<organism evidence="1 2">
    <name type="scientific">Acetivibrio thermocellus (strain ATCC 27405 / DSM 1237 / JCM 9322 / NBRC 103400 / NCIMB 10682 / NRRL B-4536 / VPI 7372)</name>
    <name type="common">Clostridium thermocellum</name>
    <dbReference type="NCBI Taxonomy" id="203119"/>
    <lineage>
        <taxon>Bacteria</taxon>
        <taxon>Bacillati</taxon>
        <taxon>Bacillota</taxon>
        <taxon>Clostridia</taxon>
        <taxon>Eubacteriales</taxon>
        <taxon>Oscillospiraceae</taxon>
        <taxon>Acetivibrio</taxon>
    </lineage>
</organism>
<dbReference type="GeneID" id="35803947"/>
<evidence type="ECO:0000313" key="2">
    <source>
        <dbReference type="Proteomes" id="UP000002145"/>
    </source>
</evidence>
<dbReference type="RefSeq" id="WP_020458100.1">
    <property type="nucleotide sequence ID" value="NC_009012.1"/>
</dbReference>
<dbReference type="HOGENOM" id="CLU_195756_2_1_9"/>
<dbReference type="AlphaFoldDB" id="G2JCD2"/>
<dbReference type="KEGG" id="cth:Cthe_3402"/>
<dbReference type="STRING" id="203119.Cthe_3402"/>
<reference evidence="2" key="1">
    <citation type="submission" date="2007-02" db="EMBL/GenBank/DDBJ databases">
        <title>Complete sequence of Clostridium thermocellum ATCC 27405.</title>
        <authorList>
            <consortium name="US DOE Joint Genome Institute"/>
            <person name="Copeland A."/>
            <person name="Lucas S."/>
            <person name="Lapidus A."/>
            <person name="Barry K."/>
            <person name="Detter J.C."/>
            <person name="Glavina del Rio T."/>
            <person name="Hammon N."/>
            <person name="Israni S."/>
            <person name="Dalin E."/>
            <person name="Tice H."/>
            <person name="Pitluck S."/>
            <person name="Chertkov O."/>
            <person name="Brettin T."/>
            <person name="Bruce D."/>
            <person name="Han C."/>
            <person name="Tapia R."/>
            <person name="Gilna P."/>
            <person name="Schmutz J."/>
            <person name="Larimer F."/>
            <person name="Land M."/>
            <person name="Hauser L."/>
            <person name="Kyrpides N."/>
            <person name="Mikhailova N."/>
            <person name="Wu J.H.D."/>
            <person name="Newcomb M."/>
            <person name="Richardson P."/>
        </authorList>
    </citation>
    <scope>NUCLEOTIDE SEQUENCE [LARGE SCALE GENOMIC DNA]</scope>
    <source>
        <strain evidence="2">ATCC 27405 / DSM 1237 / JCM 9322 / NBRC 103400 / NCIMB 10682 / NRRL B-4536 / VPI 7372</strain>
    </source>
</reference>
<gene>
    <name evidence="1" type="ordered locus">Cthe_3402</name>
</gene>
<evidence type="ECO:0000313" key="1">
    <source>
        <dbReference type="EMBL" id="AEO12454.1"/>
    </source>
</evidence>
<protein>
    <submittedName>
        <fullName evidence="1">Phage uncharacterized protein, XkdX family</fullName>
    </submittedName>
</protein>
<name>G2JCD2_ACET2</name>
<sequence length="50" mass="6086">MDWFKTIKWFYDSQLWTKEQVADAVQYGKITAEQYQKITSEEYNEIESTN</sequence>
<reference evidence="1 2" key="2">
    <citation type="journal article" date="2013" name="Biotechnol. Biofuels">
        <title>Global transcriptome analysis of Clostridium thermocellum ATCC 27405 during growth on dilute acid pretreated Populus and switchgrass.</title>
        <authorList>
            <person name="Wilson C.M."/>
            <person name="Rodriguez M.Jr."/>
            <person name="Johnson C.M."/>
            <person name="Martin S.L."/>
            <person name="Chu T.M."/>
            <person name="Wolfinger R.D."/>
            <person name="Hauser L.J."/>
            <person name="Land M.L."/>
            <person name="Klingeman D.M."/>
            <person name="Syed M.H."/>
            <person name="Ragauskas A.J."/>
            <person name="Tschaplinski T.J."/>
            <person name="Mielenz J.R."/>
            <person name="Brown S.D."/>
        </authorList>
    </citation>
    <scope>NUCLEOTIDE SEQUENCE [LARGE SCALE GENOMIC DNA]</scope>
    <source>
        <strain evidence="2">ATCC 27405 / DSM 1237 / JCM 9322 / NBRC 103400 / NCIMB 10682 / NRRL B-4536 / VPI 7372</strain>
    </source>
</reference>
<dbReference type="OrthoDB" id="1779343at2"/>
<dbReference type="Pfam" id="PF09693">
    <property type="entry name" value="Phage_XkdX"/>
    <property type="match status" value="1"/>
</dbReference>
<dbReference type="Proteomes" id="UP000002145">
    <property type="component" value="Chromosome"/>
</dbReference>
<dbReference type="NCBIfam" id="TIGR01669">
    <property type="entry name" value="phage_XkdX"/>
    <property type="match status" value="1"/>
</dbReference>
<dbReference type="EMBL" id="CP000568">
    <property type="protein sequence ID" value="AEO12454.1"/>
    <property type="molecule type" value="Genomic_DNA"/>
</dbReference>